<evidence type="ECO:0000256" key="1">
    <source>
        <dbReference type="SAM" id="MobiDB-lite"/>
    </source>
</evidence>
<dbReference type="EMBL" id="LR796729">
    <property type="protein sequence ID" value="CAB4162180.1"/>
    <property type="molecule type" value="Genomic_DNA"/>
</dbReference>
<proteinExistence type="predicted"/>
<reference evidence="3" key="1">
    <citation type="submission" date="2020-04" db="EMBL/GenBank/DDBJ databases">
        <authorList>
            <person name="Chiriac C."/>
            <person name="Salcher M."/>
            <person name="Ghai R."/>
            <person name="Kavagutti S V."/>
        </authorList>
    </citation>
    <scope>NUCLEOTIDE SEQUENCE</scope>
</reference>
<evidence type="ECO:0000313" key="2">
    <source>
        <dbReference type="EMBL" id="CAB4138700.1"/>
    </source>
</evidence>
<accession>A0A6J5NQY9</accession>
<feature type="compositionally biased region" description="Polar residues" evidence="1">
    <location>
        <begin position="116"/>
        <end position="126"/>
    </location>
</feature>
<protein>
    <submittedName>
        <fullName evidence="3">Uncharacterized protein</fullName>
    </submittedName>
</protein>
<sequence length="238" mass="26158">MFNLADYETVEVRLEKFIKDYPDFRIATELESFTNDRFIVKAYIYKHIDSPIAFSTGYAEEKVSDRGVNSTSALENCETSAIGRALANAGYAAKGKRPSQSEMAKVNRAMERPKSSAPQVDVSSKPSGAPSATHIAVAQENDYWTTPIGDSTYQKPAPVTLEKAMETVTAILGTTEALEAPQCEHGHMTWKDGSKNNRAWGGYFCSQSSQTNGFGKGCPTVWYNMNSAGTWEPQKARV</sequence>
<organism evidence="3">
    <name type="scientific">uncultured Caudovirales phage</name>
    <dbReference type="NCBI Taxonomy" id="2100421"/>
    <lineage>
        <taxon>Viruses</taxon>
        <taxon>Duplodnaviria</taxon>
        <taxon>Heunggongvirae</taxon>
        <taxon>Uroviricota</taxon>
        <taxon>Caudoviricetes</taxon>
        <taxon>Peduoviridae</taxon>
        <taxon>Maltschvirus</taxon>
        <taxon>Maltschvirus maltsch</taxon>
    </lineage>
</organism>
<name>A0A6J5NQY9_9CAUD</name>
<gene>
    <name evidence="2" type="ORF">UFOVP333_12</name>
    <name evidence="3" type="ORF">UFOVP792_24</name>
</gene>
<dbReference type="EMBL" id="LR796347">
    <property type="protein sequence ID" value="CAB4138700.1"/>
    <property type="molecule type" value="Genomic_DNA"/>
</dbReference>
<evidence type="ECO:0000313" key="3">
    <source>
        <dbReference type="EMBL" id="CAB4162180.1"/>
    </source>
</evidence>
<feature type="region of interest" description="Disordered" evidence="1">
    <location>
        <begin position="93"/>
        <end position="130"/>
    </location>
</feature>